<evidence type="ECO:0000256" key="1">
    <source>
        <dbReference type="SAM" id="MobiDB-lite"/>
    </source>
</evidence>
<evidence type="ECO:0000313" key="3">
    <source>
        <dbReference type="Proteomes" id="UP001318860"/>
    </source>
</evidence>
<feature type="compositionally biased region" description="Basic and acidic residues" evidence="1">
    <location>
        <begin position="99"/>
        <end position="175"/>
    </location>
</feature>
<feature type="compositionally biased region" description="Basic and acidic residues" evidence="1">
    <location>
        <begin position="220"/>
        <end position="325"/>
    </location>
</feature>
<comment type="caution">
    <text evidence="2">The sequence shown here is derived from an EMBL/GenBank/DDBJ whole genome shotgun (WGS) entry which is preliminary data.</text>
</comment>
<reference evidence="2 3" key="1">
    <citation type="journal article" date="2021" name="Comput. Struct. Biotechnol. J.">
        <title>De novo genome assembly of the potent medicinal plant Rehmannia glutinosa using nanopore technology.</title>
        <authorList>
            <person name="Ma L."/>
            <person name="Dong C."/>
            <person name="Song C."/>
            <person name="Wang X."/>
            <person name="Zheng X."/>
            <person name="Niu Y."/>
            <person name="Chen S."/>
            <person name="Feng W."/>
        </authorList>
    </citation>
    <scope>NUCLEOTIDE SEQUENCE [LARGE SCALE GENOMIC DNA]</scope>
    <source>
        <strain evidence="2">DH-2019</strain>
    </source>
</reference>
<name>A0ABR0UUH3_REHGL</name>
<feature type="region of interest" description="Disordered" evidence="1">
    <location>
        <begin position="1"/>
        <end position="325"/>
    </location>
</feature>
<dbReference type="InterPro" id="IPR036609">
    <property type="entry name" value="LCCL_sf"/>
</dbReference>
<accession>A0ABR0UUH3</accession>
<feature type="compositionally biased region" description="Basic and acidic residues" evidence="1">
    <location>
        <begin position="72"/>
        <end position="83"/>
    </location>
</feature>
<dbReference type="Gene3D" id="2.170.130.20">
    <property type="entry name" value="LCCL-like domain"/>
    <property type="match status" value="1"/>
</dbReference>
<protein>
    <submittedName>
        <fullName evidence="2">Uncharacterized protein</fullName>
    </submittedName>
</protein>
<dbReference type="EMBL" id="JABTTQ020002162">
    <property type="protein sequence ID" value="KAK6125636.1"/>
    <property type="molecule type" value="Genomic_DNA"/>
</dbReference>
<organism evidence="2 3">
    <name type="scientific">Rehmannia glutinosa</name>
    <name type="common">Chinese foxglove</name>
    <dbReference type="NCBI Taxonomy" id="99300"/>
    <lineage>
        <taxon>Eukaryota</taxon>
        <taxon>Viridiplantae</taxon>
        <taxon>Streptophyta</taxon>
        <taxon>Embryophyta</taxon>
        <taxon>Tracheophyta</taxon>
        <taxon>Spermatophyta</taxon>
        <taxon>Magnoliopsida</taxon>
        <taxon>eudicotyledons</taxon>
        <taxon>Gunneridae</taxon>
        <taxon>Pentapetalae</taxon>
        <taxon>asterids</taxon>
        <taxon>lamiids</taxon>
        <taxon>Lamiales</taxon>
        <taxon>Orobanchaceae</taxon>
        <taxon>Rehmannieae</taxon>
        <taxon>Rehmannia</taxon>
    </lineage>
</organism>
<evidence type="ECO:0000313" key="2">
    <source>
        <dbReference type="EMBL" id="KAK6125636.1"/>
    </source>
</evidence>
<dbReference type="Proteomes" id="UP001318860">
    <property type="component" value="Unassembled WGS sequence"/>
</dbReference>
<proteinExistence type="predicted"/>
<keyword evidence="3" id="KW-1185">Reference proteome</keyword>
<gene>
    <name evidence="2" type="ORF">DH2020_040612</name>
</gene>
<sequence length="740" mass="83720">MSTTPNRRLHEDSGNGSGSGSGNHSHPAVLKYPHDDQGTYSSVSGKVVASSRHDYHAPYDMGLEGRMPKIAQRNESRDADRRSPMLPNILFRVSTPTDSHSDHIGSETRMEFRDSKDSIKDIKVENRDMKSESRDLQQTAKSDKYDSRADENKDSKHERDIYSEPKANEKLDKDGYNGSNSQLIWKDMKEQHRLKQYPDVPGGTETWHTSRTGLHGPTDAAKEGLHVDNRDIAEAREAVGENKVDMKGDDKFKDKDRKRKEESSTLEPKKKDHDTWKNVDREARDRKKERDADVELERPDKRSRYHEKELDEGGMHAEGGTERERELFNCGVQQRKRMLRPRGSPQMGNNSRFRPGASDNEGFLFSQNVLINFDANRYSVRKADVSCVVYKIGECMQELIKLWKEYELLQADKACEGSQNGPTLEIRIPAEHVTATNRQVRGGQLWGTDVYTVDSDLVAGYCRPTASPPPAATQELRATIRVLPPQDCYISTLRNNVRSRAWGAAIGCSYRVERCCIVKVVSIVIQKGGGIIELEPCLTHSSTMEPTLAPVAVERTMTTRAAASNALRQQRFVREVTIQFNLCMEPWLKYSISAVADKGLKKSLFTSARLKKGEVLYVETHSRRYELCFNGEKVIKATPAAAHAHGAETGRTQSYNPHLTNGERNVVDGESSVVDVFRWSRCKRFLPQKIMQSIGIPLPPEHVEVLEDNLEWDDISWSQTGAWIAGREYHLARAHFLSPN</sequence>